<dbReference type="AlphaFoldDB" id="A0A9X1AHM2"/>
<organism evidence="2 3">
    <name type="scientific">Aminobacter anthyllidis</name>
    <dbReference type="NCBI Taxonomy" id="1035067"/>
    <lineage>
        <taxon>Bacteria</taxon>
        <taxon>Pseudomonadati</taxon>
        <taxon>Pseudomonadota</taxon>
        <taxon>Alphaproteobacteria</taxon>
        <taxon>Hyphomicrobiales</taxon>
        <taxon>Phyllobacteriaceae</taxon>
        <taxon>Aminobacter</taxon>
    </lineage>
</organism>
<dbReference type="Proteomes" id="UP001138921">
    <property type="component" value="Unassembled WGS sequence"/>
</dbReference>
<protein>
    <submittedName>
        <fullName evidence="2">Uncharacterized protein</fullName>
    </submittedName>
</protein>
<comment type="caution">
    <text evidence="2">The sequence shown here is derived from an EMBL/GenBank/DDBJ whole genome shotgun (WGS) entry which is preliminary data.</text>
</comment>
<evidence type="ECO:0000313" key="3">
    <source>
        <dbReference type="Proteomes" id="UP001138921"/>
    </source>
</evidence>
<proteinExistence type="predicted"/>
<feature type="region of interest" description="Disordered" evidence="1">
    <location>
        <begin position="1"/>
        <end position="23"/>
    </location>
</feature>
<dbReference type="RefSeq" id="WP_214393614.1">
    <property type="nucleotide sequence ID" value="NZ_JAFLWW010000014.1"/>
</dbReference>
<accession>A0A9X1AHM2</accession>
<sequence>MSVAAKKVGSGEHPDVSRNTLPTKIENLRQFADSQVGMRAKAQDP</sequence>
<reference evidence="2" key="1">
    <citation type="journal article" date="2021" name="Microorganisms">
        <title>Phylogenomic Reconstruction and Metabolic Potential of the Genus Aminobacter.</title>
        <authorList>
            <person name="Artuso I."/>
            <person name="Turrini P."/>
            <person name="Pirolo M."/>
            <person name="Lugli G.A."/>
            <person name="Ventura M."/>
            <person name="Visca P."/>
        </authorList>
    </citation>
    <scope>NUCLEOTIDE SEQUENCE</scope>
    <source>
        <strain evidence="2">LMG 26462</strain>
    </source>
</reference>
<gene>
    <name evidence="2" type="ORF">J1C56_30080</name>
</gene>
<evidence type="ECO:0000313" key="2">
    <source>
        <dbReference type="EMBL" id="MBT1159806.1"/>
    </source>
</evidence>
<keyword evidence="3" id="KW-1185">Reference proteome</keyword>
<reference evidence="2" key="2">
    <citation type="submission" date="2021-03" db="EMBL/GenBank/DDBJ databases">
        <authorList>
            <person name="Artuso I."/>
            <person name="Turrini P."/>
            <person name="Pirolo M."/>
            <person name="Lugli G.A."/>
            <person name="Ventura M."/>
            <person name="Visca P."/>
        </authorList>
    </citation>
    <scope>NUCLEOTIDE SEQUENCE</scope>
    <source>
        <strain evidence="2">LMG 26462</strain>
    </source>
</reference>
<name>A0A9X1AHM2_9HYPH</name>
<dbReference type="EMBL" id="JAFLWW010000014">
    <property type="protein sequence ID" value="MBT1159806.1"/>
    <property type="molecule type" value="Genomic_DNA"/>
</dbReference>
<evidence type="ECO:0000256" key="1">
    <source>
        <dbReference type="SAM" id="MobiDB-lite"/>
    </source>
</evidence>